<organism evidence="1 2">
    <name type="scientific">Hohenbuehelia grisea</name>
    <dbReference type="NCBI Taxonomy" id="104357"/>
    <lineage>
        <taxon>Eukaryota</taxon>
        <taxon>Fungi</taxon>
        <taxon>Dikarya</taxon>
        <taxon>Basidiomycota</taxon>
        <taxon>Agaricomycotina</taxon>
        <taxon>Agaricomycetes</taxon>
        <taxon>Agaricomycetidae</taxon>
        <taxon>Agaricales</taxon>
        <taxon>Pleurotineae</taxon>
        <taxon>Pleurotaceae</taxon>
        <taxon>Hohenbuehelia</taxon>
    </lineage>
</organism>
<keyword evidence="2" id="KW-1185">Reference proteome</keyword>
<dbReference type="SUPFAM" id="SSF51735">
    <property type="entry name" value="NAD(P)-binding Rossmann-fold domains"/>
    <property type="match status" value="1"/>
</dbReference>
<dbReference type="Gene3D" id="3.40.50.720">
    <property type="entry name" value="NAD(P)-binding Rossmann-like Domain"/>
    <property type="match status" value="1"/>
</dbReference>
<evidence type="ECO:0008006" key="3">
    <source>
        <dbReference type="Google" id="ProtNLM"/>
    </source>
</evidence>
<dbReference type="InterPro" id="IPR036291">
    <property type="entry name" value="NAD(P)-bd_dom_sf"/>
</dbReference>
<evidence type="ECO:0000313" key="2">
    <source>
        <dbReference type="Proteomes" id="UP001556367"/>
    </source>
</evidence>
<comment type="caution">
    <text evidence="1">The sequence shown here is derived from an EMBL/GenBank/DDBJ whole genome shotgun (WGS) entry which is preliminary data.</text>
</comment>
<proteinExistence type="predicted"/>
<protein>
    <recommendedName>
        <fullName evidence="3">6-phosphogluconate dehydrogenase NADP-binding domain-containing protein</fullName>
    </recommendedName>
</protein>
<gene>
    <name evidence="1" type="ORF">HGRIS_002362</name>
</gene>
<sequence>MGAAVARRLVDAGCTVLTSLEGRSEATRRRAKDAGMQDASLIDIARRARWVLSIVPPKDAGSFAREFADALASVGSESQDRDEQVRGFADCNAVSPDTVKRIAEVFEGSRATFVDGCIIGGPPTPDGGYDPTSYASVAPGDGEHLDAFVGLGQFGLKIAPLSGENTGIGDASALKMFRDKSDVRDERLTFIRG</sequence>
<dbReference type="EMBL" id="JASNQZ010000006">
    <property type="protein sequence ID" value="KAL0956205.1"/>
    <property type="molecule type" value="Genomic_DNA"/>
</dbReference>
<accession>A0ABR3JL66</accession>
<name>A0ABR3JL66_9AGAR</name>
<evidence type="ECO:0000313" key="1">
    <source>
        <dbReference type="EMBL" id="KAL0956205.1"/>
    </source>
</evidence>
<reference evidence="2" key="1">
    <citation type="submission" date="2024-06" db="EMBL/GenBank/DDBJ databases">
        <title>Multi-omics analyses provide insights into the biosynthesis of the anticancer antibiotic pleurotin in Hohenbuehelia grisea.</title>
        <authorList>
            <person name="Weaver J.A."/>
            <person name="Alberti F."/>
        </authorList>
    </citation>
    <scope>NUCLEOTIDE SEQUENCE [LARGE SCALE GENOMIC DNA]</scope>
    <source>
        <strain evidence="2">T-177</strain>
    </source>
</reference>
<dbReference type="Proteomes" id="UP001556367">
    <property type="component" value="Unassembled WGS sequence"/>
</dbReference>